<evidence type="ECO:0000313" key="2">
    <source>
        <dbReference type="Proteomes" id="UP001163835"/>
    </source>
</evidence>
<dbReference type="EMBL" id="MU796617">
    <property type="protein sequence ID" value="KAJ3803876.1"/>
    <property type="molecule type" value="Genomic_DNA"/>
</dbReference>
<dbReference type="Proteomes" id="UP001163835">
    <property type="component" value="Unassembled WGS sequence"/>
</dbReference>
<protein>
    <submittedName>
        <fullName evidence="1">Uncharacterized protein</fullName>
    </submittedName>
</protein>
<sequence>MTLTLSRVAYCLVTALLHLFPQQLPSANAAHGLLSSRVASPLDVFGNQCPALLFRSQNYFIGKEATYCIERCLRLLAFVTVLLCARCRPLCPLVPITLPVENNGRNNNLLTRMGSDRELIRTNLQIGDLALKQTSCETIPSTRFPLFLSVGNLMQVQCNTYITPSPTLTYEHRYLSTLLLNFSSTEQLHANTTYLGHHDSSLPGPGSFFYSDSMHVWSHPLQPGHEKLLPMVLHVVGRISNQGNFTSLSGSLNVLLNSTSGADKLRVKSMWRTALLDWEPALMKIKQLQKILTRTEGEPTRYLWFNEGGGVADTYMKIGTPCFRARTYGEGCDGRLTDLIPAKERTNPRWVDALQNLAVANFNAVDHTGAPLPEGLLPQILNGATIDVAFTLRGWKFGRDTLWGFTADIKQYESPMAAQDTTGNITHLLTQLLLTTWIDHTMLSRCATIDSRMPAGSKLLKQRHTDQCDQPIPCVECYRRGWSWNCDNVGVGPMYTQQRPCYNNVIGVESRDYTFQYPAPVGAPQLMQPFGFTATNQNLDPAPALGPPFVPSTDPLGNRSNDRLLLQEADYMSAMSKPTGIDEGNTASPLSYVLAPNFDWSDPNDDTTMLNTINVAGKHHPSKILPDSAFTVSQESSDNDKGTTDITDSNNVPAKGKKRVASEDLAVHSTPAKSAKVDNSRGPSAN</sequence>
<gene>
    <name evidence="1" type="ORF">F5876DRAFT_71094</name>
</gene>
<keyword evidence="2" id="KW-1185">Reference proteome</keyword>
<evidence type="ECO:0000313" key="1">
    <source>
        <dbReference type="EMBL" id="KAJ3803876.1"/>
    </source>
</evidence>
<reference evidence="1" key="1">
    <citation type="submission" date="2022-09" db="EMBL/GenBank/DDBJ databases">
        <title>A Global Phylogenomic Analysis of the Shiitake Genus Lentinula.</title>
        <authorList>
            <consortium name="DOE Joint Genome Institute"/>
            <person name="Sierra-Patev S."/>
            <person name="Min B."/>
            <person name="Naranjo-Ortiz M."/>
            <person name="Looney B."/>
            <person name="Konkel Z."/>
            <person name="Slot J.C."/>
            <person name="Sakamoto Y."/>
            <person name="Steenwyk J.L."/>
            <person name="Rokas A."/>
            <person name="Carro J."/>
            <person name="Camarero S."/>
            <person name="Ferreira P."/>
            <person name="Molpeceres G."/>
            <person name="Ruiz-Duenas F.J."/>
            <person name="Serrano A."/>
            <person name="Henrissat B."/>
            <person name="Drula E."/>
            <person name="Hughes K.W."/>
            <person name="Mata J.L."/>
            <person name="Ishikawa N.K."/>
            <person name="Vargas-Isla R."/>
            <person name="Ushijima S."/>
            <person name="Smith C.A."/>
            <person name="Ahrendt S."/>
            <person name="Andreopoulos W."/>
            <person name="He G."/>
            <person name="Labutti K."/>
            <person name="Lipzen A."/>
            <person name="Ng V."/>
            <person name="Riley R."/>
            <person name="Sandor L."/>
            <person name="Barry K."/>
            <person name="Martinez A.T."/>
            <person name="Xiao Y."/>
            <person name="Gibbons J.G."/>
            <person name="Terashima K."/>
            <person name="Grigoriev I.V."/>
            <person name="Hibbett D.S."/>
        </authorList>
    </citation>
    <scope>NUCLEOTIDE SEQUENCE</scope>
    <source>
        <strain evidence="1">TMI1499</strain>
    </source>
</reference>
<name>A0ACC1TGM7_9AGAR</name>
<comment type="caution">
    <text evidence="1">The sequence shown here is derived from an EMBL/GenBank/DDBJ whole genome shotgun (WGS) entry which is preliminary data.</text>
</comment>
<proteinExistence type="predicted"/>
<accession>A0ACC1TGM7</accession>
<organism evidence="1 2">
    <name type="scientific">Lentinula aff. lateritia</name>
    <dbReference type="NCBI Taxonomy" id="2804960"/>
    <lineage>
        <taxon>Eukaryota</taxon>
        <taxon>Fungi</taxon>
        <taxon>Dikarya</taxon>
        <taxon>Basidiomycota</taxon>
        <taxon>Agaricomycotina</taxon>
        <taxon>Agaricomycetes</taxon>
        <taxon>Agaricomycetidae</taxon>
        <taxon>Agaricales</taxon>
        <taxon>Marasmiineae</taxon>
        <taxon>Omphalotaceae</taxon>
        <taxon>Lentinula</taxon>
    </lineage>
</organism>